<protein>
    <submittedName>
        <fullName evidence="1">Uncharacterized protein</fullName>
    </submittedName>
</protein>
<dbReference type="AlphaFoldDB" id="A0AAV6ZW85"/>
<organism evidence="1 2">
    <name type="scientific">Engystomops pustulosus</name>
    <name type="common">Tungara frog</name>
    <name type="synonym">Physalaemus pustulosus</name>
    <dbReference type="NCBI Taxonomy" id="76066"/>
    <lineage>
        <taxon>Eukaryota</taxon>
        <taxon>Metazoa</taxon>
        <taxon>Chordata</taxon>
        <taxon>Craniata</taxon>
        <taxon>Vertebrata</taxon>
        <taxon>Euteleostomi</taxon>
        <taxon>Amphibia</taxon>
        <taxon>Batrachia</taxon>
        <taxon>Anura</taxon>
        <taxon>Neobatrachia</taxon>
        <taxon>Hyloidea</taxon>
        <taxon>Leptodactylidae</taxon>
        <taxon>Leiuperinae</taxon>
        <taxon>Engystomops</taxon>
    </lineage>
</organism>
<name>A0AAV6ZW85_ENGPU</name>
<evidence type="ECO:0000313" key="2">
    <source>
        <dbReference type="Proteomes" id="UP000824782"/>
    </source>
</evidence>
<accession>A0AAV6ZW85</accession>
<dbReference type="EMBL" id="WNYA01000011">
    <property type="protein sequence ID" value="KAG8551834.1"/>
    <property type="molecule type" value="Genomic_DNA"/>
</dbReference>
<proteinExistence type="predicted"/>
<reference evidence="1" key="1">
    <citation type="thesis" date="2020" institute="ProQuest LLC" country="789 East Eisenhower Parkway, Ann Arbor, MI, USA">
        <title>Comparative Genomics and Chromosome Evolution.</title>
        <authorList>
            <person name="Mudd A.B."/>
        </authorList>
    </citation>
    <scope>NUCLEOTIDE SEQUENCE</scope>
    <source>
        <strain evidence="1">237g6f4</strain>
        <tissue evidence="1">Blood</tissue>
    </source>
</reference>
<gene>
    <name evidence="1" type="ORF">GDO81_004293</name>
</gene>
<dbReference type="Proteomes" id="UP000824782">
    <property type="component" value="Unassembled WGS sequence"/>
</dbReference>
<comment type="caution">
    <text evidence="1">The sequence shown here is derived from an EMBL/GenBank/DDBJ whole genome shotgun (WGS) entry which is preliminary data.</text>
</comment>
<evidence type="ECO:0000313" key="1">
    <source>
        <dbReference type="EMBL" id="KAG8551834.1"/>
    </source>
</evidence>
<keyword evidence="2" id="KW-1185">Reference proteome</keyword>
<sequence length="97" mass="10708">MAIYERALEKHQTIPQENLNPCFQTARHGIMSSILKQAQDKADETVKSGEKAAQDYVDKGKEVGKQVIDKGCEAAKNTCDQVTGQVEDKLTTGAWIK</sequence>